<evidence type="ECO:0000313" key="1">
    <source>
        <dbReference type="EMBL" id="MBX25339.1"/>
    </source>
</evidence>
<sequence length="41" mass="4663">MEELQHLEGLLVGSLQRVVQTKGERVENEISTLRSKVTLEL</sequence>
<organism evidence="1">
    <name type="scientific">Rhizophora mucronata</name>
    <name type="common">Asiatic mangrove</name>
    <dbReference type="NCBI Taxonomy" id="61149"/>
    <lineage>
        <taxon>Eukaryota</taxon>
        <taxon>Viridiplantae</taxon>
        <taxon>Streptophyta</taxon>
        <taxon>Embryophyta</taxon>
        <taxon>Tracheophyta</taxon>
        <taxon>Spermatophyta</taxon>
        <taxon>Magnoliopsida</taxon>
        <taxon>eudicotyledons</taxon>
        <taxon>Gunneridae</taxon>
        <taxon>Pentapetalae</taxon>
        <taxon>rosids</taxon>
        <taxon>fabids</taxon>
        <taxon>Malpighiales</taxon>
        <taxon>Rhizophoraceae</taxon>
        <taxon>Rhizophora</taxon>
    </lineage>
</organism>
<dbReference type="EMBL" id="GGEC01044855">
    <property type="protein sequence ID" value="MBX25339.1"/>
    <property type="molecule type" value="Transcribed_RNA"/>
</dbReference>
<proteinExistence type="predicted"/>
<accession>A0A2P2M541</accession>
<reference evidence="1" key="1">
    <citation type="submission" date="2018-02" db="EMBL/GenBank/DDBJ databases">
        <title>Rhizophora mucronata_Transcriptome.</title>
        <authorList>
            <person name="Meera S.P."/>
            <person name="Sreeshan A."/>
            <person name="Augustine A."/>
        </authorList>
    </citation>
    <scope>NUCLEOTIDE SEQUENCE</scope>
    <source>
        <tissue evidence="1">Leaf</tissue>
    </source>
</reference>
<protein>
    <submittedName>
        <fullName evidence="1">MADS-box protein JOINTLESS-like</fullName>
    </submittedName>
</protein>
<dbReference type="AlphaFoldDB" id="A0A2P2M541"/>
<name>A0A2P2M541_RHIMU</name>